<gene>
    <name evidence="2" type="ORF">FH692_01385</name>
</gene>
<comment type="caution">
    <text evidence="2">The sequence shown here is derived from an EMBL/GenBank/DDBJ whole genome shotgun (WGS) entry which is preliminary data.</text>
</comment>
<dbReference type="Pfam" id="PF08984">
    <property type="entry name" value="DUF1858"/>
    <property type="match status" value="1"/>
</dbReference>
<dbReference type="EMBL" id="VIEK01000001">
    <property type="protein sequence ID" value="TQE90060.1"/>
    <property type="molecule type" value="Genomic_DNA"/>
</dbReference>
<dbReference type="InterPro" id="IPR038062">
    <property type="entry name" value="ScdA-like_N_sf"/>
</dbReference>
<sequence length="77" mass="8417">MNTIDLNLPVAEIINQHPEVKDILVELGFKLLANPAMLNTVGKVTSLKTGSKMTKIPLDRIQQVLECNGYEVIGGEV</sequence>
<evidence type="ECO:0000313" key="3">
    <source>
        <dbReference type="Proteomes" id="UP000315224"/>
    </source>
</evidence>
<dbReference type="Gene3D" id="1.10.3910.10">
    <property type="entry name" value="SP0561-like"/>
    <property type="match status" value="1"/>
</dbReference>
<dbReference type="InterPro" id="IPR015077">
    <property type="entry name" value="DUF1858"/>
</dbReference>
<proteinExistence type="predicted"/>
<dbReference type="RefSeq" id="WP_141599869.1">
    <property type="nucleotide sequence ID" value="NZ_VIEK01000001.1"/>
</dbReference>
<feature type="domain" description="DUF1858" evidence="1">
    <location>
        <begin position="4"/>
        <end position="61"/>
    </location>
</feature>
<dbReference type="SUPFAM" id="SSF140683">
    <property type="entry name" value="SP0561-like"/>
    <property type="match status" value="1"/>
</dbReference>
<dbReference type="Proteomes" id="UP000315224">
    <property type="component" value="Unassembled WGS sequence"/>
</dbReference>
<evidence type="ECO:0000259" key="1">
    <source>
        <dbReference type="Pfam" id="PF08984"/>
    </source>
</evidence>
<dbReference type="AlphaFoldDB" id="A0A540UZW7"/>
<protein>
    <submittedName>
        <fullName evidence="2">DUF1858 domain-containing protein</fullName>
    </submittedName>
</protein>
<reference evidence="2 3" key="1">
    <citation type="submission" date="2019-06" db="EMBL/GenBank/DDBJ databases">
        <title>Comprehensive assessment of Oxford Nanopore MinION sequencing for bacterial characterization and routine diagnosis.</title>
        <authorList>
            <person name="Tan S."/>
            <person name="Dvorak C.M.T."/>
            <person name="Gebhart C."/>
            <person name="Estrada A."/>
            <person name="Marthaler D.G."/>
            <person name="Murtaugh M.P."/>
        </authorList>
    </citation>
    <scope>NUCLEOTIDE SEQUENCE [LARGE SCALE GENOMIC DNA]</scope>
    <source>
        <strain evidence="2 3">2017UMN1435.21</strain>
    </source>
</reference>
<accession>A0A540UZW7</accession>
<name>A0A540UZW7_STRSU</name>
<evidence type="ECO:0000313" key="2">
    <source>
        <dbReference type="EMBL" id="TQE90060.1"/>
    </source>
</evidence>
<organism evidence="2 3">
    <name type="scientific">Streptococcus suis</name>
    <dbReference type="NCBI Taxonomy" id="1307"/>
    <lineage>
        <taxon>Bacteria</taxon>
        <taxon>Bacillati</taxon>
        <taxon>Bacillota</taxon>
        <taxon>Bacilli</taxon>
        <taxon>Lactobacillales</taxon>
        <taxon>Streptococcaceae</taxon>
        <taxon>Streptococcus</taxon>
    </lineage>
</organism>